<dbReference type="SUPFAM" id="SSF48498">
    <property type="entry name" value="Tetracyclin repressor-like, C-terminal domain"/>
    <property type="match status" value="1"/>
</dbReference>
<organism evidence="5 6">
    <name type="scientific">Rhodoplanes roseus</name>
    <dbReference type="NCBI Taxonomy" id="29409"/>
    <lineage>
        <taxon>Bacteria</taxon>
        <taxon>Pseudomonadati</taxon>
        <taxon>Pseudomonadota</taxon>
        <taxon>Alphaproteobacteria</taxon>
        <taxon>Hyphomicrobiales</taxon>
        <taxon>Nitrobacteraceae</taxon>
        <taxon>Rhodoplanes</taxon>
    </lineage>
</organism>
<dbReference type="PANTHER" id="PTHR30328:SF54">
    <property type="entry name" value="HTH-TYPE TRANSCRIPTIONAL REPRESSOR SCO4008"/>
    <property type="match status" value="1"/>
</dbReference>
<keyword evidence="1 2" id="KW-0238">DNA-binding</keyword>
<dbReference type="Gene3D" id="1.10.357.10">
    <property type="entry name" value="Tetracycline Repressor, domain 2"/>
    <property type="match status" value="1"/>
</dbReference>
<gene>
    <name evidence="5" type="ORF">CH341_20455</name>
</gene>
<name>A0A327KSY7_9BRAD</name>
<dbReference type="Pfam" id="PF17938">
    <property type="entry name" value="TetR_C_29"/>
    <property type="match status" value="1"/>
</dbReference>
<feature type="region of interest" description="Disordered" evidence="3">
    <location>
        <begin position="1"/>
        <end position="67"/>
    </location>
</feature>
<dbReference type="AlphaFoldDB" id="A0A327KSY7"/>
<evidence type="ECO:0000256" key="1">
    <source>
        <dbReference type="ARBA" id="ARBA00023125"/>
    </source>
</evidence>
<feature type="compositionally biased region" description="Basic and acidic residues" evidence="3">
    <location>
        <begin position="1"/>
        <end position="10"/>
    </location>
</feature>
<dbReference type="InterPro" id="IPR050109">
    <property type="entry name" value="HTH-type_TetR-like_transc_reg"/>
</dbReference>
<dbReference type="Pfam" id="PF00440">
    <property type="entry name" value="TetR_N"/>
    <property type="match status" value="1"/>
</dbReference>
<dbReference type="RefSeq" id="WP_111420848.1">
    <property type="nucleotide sequence ID" value="NZ_NPEX01000168.1"/>
</dbReference>
<proteinExistence type="predicted"/>
<dbReference type="PROSITE" id="PS50977">
    <property type="entry name" value="HTH_TETR_2"/>
    <property type="match status" value="1"/>
</dbReference>
<dbReference type="OrthoDB" id="2356263at2"/>
<evidence type="ECO:0000256" key="2">
    <source>
        <dbReference type="PROSITE-ProRule" id="PRU00335"/>
    </source>
</evidence>
<comment type="caution">
    <text evidence="5">The sequence shown here is derived from an EMBL/GenBank/DDBJ whole genome shotgun (WGS) entry which is preliminary data.</text>
</comment>
<keyword evidence="6" id="KW-1185">Reference proteome</keyword>
<evidence type="ECO:0000313" key="6">
    <source>
        <dbReference type="Proteomes" id="UP000249130"/>
    </source>
</evidence>
<protein>
    <recommendedName>
        <fullName evidence="4">HTH tetR-type domain-containing protein</fullName>
    </recommendedName>
</protein>
<sequence>MGGELVEPRSRLGAPRRRGTATAQPEAAEPKPTASKPSATKSTEPSPPEPVSFAGGEPKRRRRAAQDTRAALLKAAVAEFAREGYGGARVDRISTAASSNDRMLYYYFHSKEELFRQVIEHCYAQLVAKEDALDLDVTRPREALAALVAFNWNYYWKHPELISILASENLFKGRHVKNKIRAAFASSQFFTLERILDHGAKSGVFRPDCDSFLVYMSILSLTYFYRSNLHTLSNYMQVDLAEPARRDAWLAHVQRMIDDLVRRP</sequence>
<evidence type="ECO:0000259" key="4">
    <source>
        <dbReference type="PROSITE" id="PS50977"/>
    </source>
</evidence>
<dbReference type="InterPro" id="IPR009057">
    <property type="entry name" value="Homeodomain-like_sf"/>
</dbReference>
<accession>A0A327KSY7</accession>
<feature type="DNA-binding region" description="H-T-H motif" evidence="2">
    <location>
        <begin position="89"/>
        <end position="108"/>
    </location>
</feature>
<dbReference type="InterPro" id="IPR036271">
    <property type="entry name" value="Tet_transcr_reg_TetR-rel_C_sf"/>
</dbReference>
<evidence type="ECO:0000256" key="3">
    <source>
        <dbReference type="SAM" id="MobiDB-lite"/>
    </source>
</evidence>
<dbReference type="Proteomes" id="UP000249130">
    <property type="component" value="Unassembled WGS sequence"/>
</dbReference>
<evidence type="ECO:0000313" key="5">
    <source>
        <dbReference type="EMBL" id="RAI42030.1"/>
    </source>
</evidence>
<dbReference type="GO" id="GO:0003677">
    <property type="term" value="F:DNA binding"/>
    <property type="evidence" value="ECO:0007669"/>
    <property type="project" value="UniProtKB-UniRule"/>
</dbReference>
<dbReference type="PANTHER" id="PTHR30328">
    <property type="entry name" value="TRANSCRIPTIONAL REPRESSOR"/>
    <property type="match status" value="1"/>
</dbReference>
<reference evidence="5 6" key="1">
    <citation type="submission" date="2017-07" db="EMBL/GenBank/DDBJ databases">
        <title>Draft Genome Sequences of Select Purple Nonsulfur Bacteria.</title>
        <authorList>
            <person name="Lasarre B."/>
            <person name="Mckinlay J.B."/>
        </authorList>
    </citation>
    <scope>NUCLEOTIDE SEQUENCE [LARGE SCALE GENOMIC DNA]</scope>
    <source>
        <strain evidence="5 6">DSM 5909</strain>
    </source>
</reference>
<feature type="compositionally biased region" description="Polar residues" evidence="3">
    <location>
        <begin position="35"/>
        <end position="44"/>
    </location>
</feature>
<dbReference type="PRINTS" id="PR00455">
    <property type="entry name" value="HTHTETR"/>
</dbReference>
<dbReference type="SUPFAM" id="SSF46689">
    <property type="entry name" value="Homeodomain-like"/>
    <property type="match status" value="1"/>
</dbReference>
<feature type="domain" description="HTH tetR-type" evidence="4">
    <location>
        <begin position="66"/>
        <end position="126"/>
    </location>
</feature>
<dbReference type="InterPro" id="IPR001647">
    <property type="entry name" value="HTH_TetR"/>
</dbReference>
<dbReference type="EMBL" id="NPEX01000168">
    <property type="protein sequence ID" value="RAI42030.1"/>
    <property type="molecule type" value="Genomic_DNA"/>
</dbReference>
<dbReference type="InterPro" id="IPR041474">
    <property type="entry name" value="NicS_C"/>
</dbReference>